<feature type="domain" description="Helicase ATP-binding" evidence="5">
    <location>
        <begin position="120"/>
        <end position="313"/>
    </location>
</feature>
<feature type="domain" description="Helicase C-terminal" evidence="6">
    <location>
        <begin position="384"/>
        <end position="562"/>
    </location>
</feature>
<dbReference type="SMART" id="SM00487">
    <property type="entry name" value="DEXDc"/>
    <property type="match status" value="1"/>
</dbReference>
<keyword evidence="4" id="KW-0067">ATP-binding</keyword>
<dbReference type="Pfam" id="PF00271">
    <property type="entry name" value="Helicase_C"/>
    <property type="match status" value="1"/>
</dbReference>
<dbReference type="SUPFAM" id="SSF52540">
    <property type="entry name" value="P-loop containing nucleoside triphosphate hydrolases"/>
    <property type="match status" value="1"/>
</dbReference>
<dbReference type="PANTHER" id="PTHR18934">
    <property type="entry name" value="ATP-DEPENDENT RNA HELICASE"/>
    <property type="match status" value="1"/>
</dbReference>
<dbReference type="SMART" id="SM00847">
    <property type="entry name" value="HA2"/>
    <property type="match status" value="1"/>
</dbReference>
<keyword evidence="3 7" id="KW-0347">Helicase</keyword>
<dbReference type="FunCoup" id="A0A1V9X233">
    <property type="interactions" value="1779"/>
</dbReference>
<sequence>MHYLGDNKPPPGLRGREIGMWYARRSRARLKTENSPKTVVIPHVDLECSLRTRLELALRRVEEAVNQKSHLSWKDREITMTRLGEVNSRGTDAKKRRRPNFALNETRRKLPMFARRNDVLRAINENQVCVISAETGSGKTTQVPQYIIEQFEERHHQPAHQPGPGGDKGCDKWNQKIPGCFVVCTQPRRISAISVAERVANERGETVGERSVGYKIRLENRAAPVTPNQPVILYCTTGIVLQCLQSDPLLSCVTHLIVDEVHERSLHSDLLLAIVKEKILPVRPDFRLICMSATLDSDSFVRYFGPECAHLNVSGRVYPVADIYLEDFVLHLNLPRPPEKMCWYRNQRLRKLQDYGYPRDVITATLRSTSPNGLTVEPQFVVAAIKWICQQANAEDAEADGAILVFLPGWDVITSVCMELENVNCSYLNNRNRMIIPLHSMLPTHEQKLVFVRPPLGVRKIIVSTMIAEASVTIEDVVYVIDSGKTKLTTIEVEKNNQSRFGERWIAQANAKQRLGRAGRVRAGKCYKLYTRMDYNEMDQFEQPEMARTRLEDVVLYVKQLKLGAPEDFLPKCITPPEKEAVLNSVRFLEQLGALELSGCITTLGKCLCALSVEPRLGKLLLLASIFGEQCLQSALSIAACLAFKDPFFTPMGKSQSVNEVRAEFARKSGKFTEFSDHAMLATVVWESRGKHSNYLQGKFLSSQTLKMVNVIREQFQRQLSELGLMGLSKSVGPTKTRTGQGTLRAVICGGLYPGVGRGNFQVPYELRDRVGEVVACESLTMKCLSTQTAQRAKFHPKSILDRQSSGLPSALFAHYLAQLSEKAGCVMLHESTPVDHLPLLLFASAADCVYNSERERFTVNGWLELSCDPHLAHLIKRARSALNFVLEACLISGNTPGASSQDQMGHDSSIHRYLLDELVFVFESRCNAKMMVVYSTASEGDEVARSRPGHPFPSTTKA</sequence>
<dbReference type="GO" id="GO:0005737">
    <property type="term" value="C:cytoplasm"/>
    <property type="evidence" value="ECO:0007669"/>
    <property type="project" value="TreeGrafter"/>
</dbReference>
<dbReference type="SMART" id="SM00490">
    <property type="entry name" value="HELICc"/>
    <property type="match status" value="1"/>
</dbReference>
<evidence type="ECO:0000259" key="6">
    <source>
        <dbReference type="PROSITE" id="PS51194"/>
    </source>
</evidence>
<dbReference type="OrthoDB" id="5600252at2759"/>
<dbReference type="Gene3D" id="3.40.50.300">
    <property type="entry name" value="P-loop containing nucleotide triphosphate hydrolases"/>
    <property type="match status" value="2"/>
</dbReference>
<dbReference type="PROSITE" id="PS51192">
    <property type="entry name" value="HELICASE_ATP_BIND_1"/>
    <property type="match status" value="1"/>
</dbReference>
<protein>
    <submittedName>
        <fullName evidence="7">Putative ATP-dependent RNA helicase DHX36-like</fullName>
    </submittedName>
</protein>
<dbReference type="InParanoid" id="A0A1V9X233"/>
<proteinExistence type="predicted"/>
<name>A0A1V9X233_9ACAR</name>
<evidence type="ECO:0000313" key="8">
    <source>
        <dbReference type="Proteomes" id="UP000192247"/>
    </source>
</evidence>
<dbReference type="InterPro" id="IPR007502">
    <property type="entry name" value="Helicase-assoc_dom"/>
</dbReference>
<keyword evidence="8" id="KW-1185">Reference proteome</keyword>
<gene>
    <name evidence="7" type="ORF">BIW11_02180</name>
</gene>
<organism evidence="7 8">
    <name type="scientific">Tropilaelaps mercedesae</name>
    <dbReference type="NCBI Taxonomy" id="418985"/>
    <lineage>
        <taxon>Eukaryota</taxon>
        <taxon>Metazoa</taxon>
        <taxon>Ecdysozoa</taxon>
        <taxon>Arthropoda</taxon>
        <taxon>Chelicerata</taxon>
        <taxon>Arachnida</taxon>
        <taxon>Acari</taxon>
        <taxon>Parasitiformes</taxon>
        <taxon>Mesostigmata</taxon>
        <taxon>Gamasina</taxon>
        <taxon>Dermanyssoidea</taxon>
        <taxon>Laelapidae</taxon>
        <taxon>Tropilaelaps</taxon>
    </lineage>
</organism>
<evidence type="ECO:0000256" key="3">
    <source>
        <dbReference type="ARBA" id="ARBA00022806"/>
    </source>
</evidence>
<dbReference type="PROSITE" id="PS51194">
    <property type="entry name" value="HELICASE_CTER"/>
    <property type="match status" value="1"/>
</dbReference>
<dbReference type="Proteomes" id="UP000192247">
    <property type="component" value="Unassembled WGS sequence"/>
</dbReference>
<dbReference type="Pfam" id="PF21010">
    <property type="entry name" value="HA2_C"/>
    <property type="match status" value="1"/>
</dbReference>
<evidence type="ECO:0000256" key="1">
    <source>
        <dbReference type="ARBA" id="ARBA00022741"/>
    </source>
</evidence>
<dbReference type="CDD" id="cd18791">
    <property type="entry name" value="SF2_C_RHA"/>
    <property type="match status" value="1"/>
</dbReference>
<dbReference type="Gene3D" id="1.20.120.1080">
    <property type="match status" value="1"/>
</dbReference>
<dbReference type="STRING" id="418985.A0A1V9X233"/>
<dbReference type="Pfam" id="PF00270">
    <property type="entry name" value="DEAD"/>
    <property type="match status" value="1"/>
</dbReference>
<keyword evidence="1" id="KW-0547">Nucleotide-binding</keyword>
<evidence type="ECO:0000313" key="7">
    <source>
        <dbReference type="EMBL" id="OQR67527.1"/>
    </source>
</evidence>
<dbReference type="InterPro" id="IPR001650">
    <property type="entry name" value="Helicase_C-like"/>
</dbReference>
<dbReference type="InterPro" id="IPR014001">
    <property type="entry name" value="Helicase_ATP-bd"/>
</dbReference>
<dbReference type="GO" id="GO:0003678">
    <property type="term" value="F:DNA helicase activity"/>
    <property type="evidence" value="ECO:0007669"/>
    <property type="project" value="TreeGrafter"/>
</dbReference>
<dbReference type="GO" id="GO:0002151">
    <property type="term" value="F:G-quadruplex RNA binding"/>
    <property type="evidence" value="ECO:0007669"/>
    <property type="project" value="TreeGrafter"/>
</dbReference>
<dbReference type="GO" id="GO:0016787">
    <property type="term" value="F:hydrolase activity"/>
    <property type="evidence" value="ECO:0007669"/>
    <property type="project" value="UniProtKB-KW"/>
</dbReference>
<reference evidence="7 8" key="1">
    <citation type="journal article" date="2017" name="Gigascience">
        <title>Draft genome of the honey bee ectoparasitic mite, Tropilaelaps mercedesae, is shaped by the parasitic life history.</title>
        <authorList>
            <person name="Dong X."/>
            <person name="Armstrong S.D."/>
            <person name="Xia D."/>
            <person name="Makepeace B.L."/>
            <person name="Darby A.C."/>
            <person name="Kadowaki T."/>
        </authorList>
    </citation>
    <scope>NUCLEOTIDE SEQUENCE [LARGE SCALE GENOMIC DNA]</scope>
    <source>
        <strain evidence="7">Wuxi-XJTLU</strain>
    </source>
</reference>
<dbReference type="InterPro" id="IPR027417">
    <property type="entry name" value="P-loop_NTPase"/>
</dbReference>
<evidence type="ECO:0000256" key="4">
    <source>
        <dbReference type="ARBA" id="ARBA00022840"/>
    </source>
</evidence>
<dbReference type="InterPro" id="IPR011545">
    <property type="entry name" value="DEAD/DEAH_box_helicase_dom"/>
</dbReference>
<dbReference type="CDD" id="cd17917">
    <property type="entry name" value="DEXHc_RHA-like"/>
    <property type="match status" value="1"/>
</dbReference>
<accession>A0A1V9X233</accession>
<dbReference type="GO" id="GO:0005524">
    <property type="term" value="F:ATP binding"/>
    <property type="evidence" value="ECO:0007669"/>
    <property type="project" value="UniProtKB-KW"/>
</dbReference>
<dbReference type="EMBL" id="MNPL01028479">
    <property type="protein sequence ID" value="OQR67527.1"/>
    <property type="molecule type" value="Genomic_DNA"/>
</dbReference>
<comment type="caution">
    <text evidence="7">The sequence shown here is derived from an EMBL/GenBank/DDBJ whole genome shotgun (WGS) entry which is preliminary data.</text>
</comment>
<dbReference type="PANTHER" id="PTHR18934:SF237">
    <property type="entry name" value="ATP-DEPENDENT DNA_RNA HELICASE DHX36"/>
    <property type="match status" value="1"/>
</dbReference>
<dbReference type="AlphaFoldDB" id="A0A1V9X233"/>
<evidence type="ECO:0000259" key="5">
    <source>
        <dbReference type="PROSITE" id="PS51192"/>
    </source>
</evidence>
<dbReference type="GO" id="GO:0003724">
    <property type="term" value="F:RNA helicase activity"/>
    <property type="evidence" value="ECO:0007669"/>
    <property type="project" value="TreeGrafter"/>
</dbReference>
<keyword evidence="2" id="KW-0378">Hydrolase</keyword>
<evidence type="ECO:0000256" key="2">
    <source>
        <dbReference type="ARBA" id="ARBA00022801"/>
    </source>
</evidence>
<dbReference type="GO" id="GO:0005634">
    <property type="term" value="C:nucleus"/>
    <property type="evidence" value="ECO:0007669"/>
    <property type="project" value="TreeGrafter"/>
</dbReference>